<dbReference type="AlphaFoldDB" id="A0AAD8JKV2"/>
<accession>A0AAD8JKV2</accession>
<proteinExistence type="predicted"/>
<reference evidence="1" key="1">
    <citation type="journal article" date="2023" name="bioRxiv">
        <title>Improved chromosome-level genome assembly for marigold (Tagetes erecta).</title>
        <authorList>
            <person name="Jiang F."/>
            <person name="Yuan L."/>
            <person name="Wang S."/>
            <person name="Wang H."/>
            <person name="Xu D."/>
            <person name="Wang A."/>
            <person name="Fan W."/>
        </authorList>
    </citation>
    <scope>NUCLEOTIDE SEQUENCE</scope>
    <source>
        <strain evidence="1">WSJ</strain>
        <tissue evidence="1">Leaf</tissue>
    </source>
</reference>
<protein>
    <submittedName>
        <fullName evidence="1">Uncharacterized protein</fullName>
    </submittedName>
</protein>
<organism evidence="1 2">
    <name type="scientific">Tagetes erecta</name>
    <name type="common">African marigold</name>
    <dbReference type="NCBI Taxonomy" id="13708"/>
    <lineage>
        <taxon>Eukaryota</taxon>
        <taxon>Viridiplantae</taxon>
        <taxon>Streptophyta</taxon>
        <taxon>Embryophyta</taxon>
        <taxon>Tracheophyta</taxon>
        <taxon>Spermatophyta</taxon>
        <taxon>Magnoliopsida</taxon>
        <taxon>eudicotyledons</taxon>
        <taxon>Gunneridae</taxon>
        <taxon>Pentapetalae</taxon>
        <taxon>asterids</taxon>
        <taxon>campanulids</taxon>
        <taxon>Asterales</taxon>
        <taxon>Asteraceae</taxon>
        <taxon>Asteroideae</taxon>
        <taxon>Heliantheae alliance</taxon>
        <taxon>Tageteae</taxon>
        <taxon>Tagetes</taxon>
    </lineage>
</organism>
<dbReference type="EMBL" id="JAUHHV010000012">
    <property type="protein sequence ID" value="KAK1406357.1"/>
    <property type="molecule type" value="Genomic_DNA"/>
</dbReference>
<dbReference type="Proteomes" id="UP001229421">
    <property type="component" value="Unassembled WGS sequence"/>
</dbReference>
<evidence type="ECO:0000313" key="1">
    <source>
        <dbReference type="EMBL" id="KAK1406357.1"/>
    </source>
</evidence>
<gene>
    <name evidence="1" type="ORF">QVD17_41651</name>
</gene>
<comment type="caution">
    <text evidence="1">The sequence shown here is derived from an EMBL/GenBank/DDBJ whole genome shotgun (WGS) entry which is preliminary data.</text>
</comment>
<name>A0AAD8JKV2_TARER</name>
<evidence type="ECO:0000313" key="2">
    <source>
        <dbReference type="Proteomes" id="UP001229421"/>
    </source>
</evidence>
<sequence length="217" mass="24567">MSSGMFDLFHNINQVSVCYGTCEIMSLNKKPFNRELSVHVQVSSGNFKEFLEGLSVVNSSTTEISVLVVDDGLALTDGFMNVRAMVDEKHDSNSDMHEESLTNLKIVTTINNLKFKFEKMMIEKSKNLDKGNGMLIARELQEKVNIKYMVKELNLNFEILNSKEIVACSKISSRSRIITWDKFLLKMGSYGVALFEQVNLVLHKRRSNVPFDHGGFG</sequence>
<keyword evidence="2" id="KW-1185">Reference proteome</keyword>